<keyword evidence="5" id="KW-1185">Reference proteome</keyword>
<dbReference type="InParanoid" id="E2AD90"/>
<evidence type="ECO:0000256" key="1">
    <source>
        <dbReference type="ARBA" id="ARBA00009836"/>
    </source>
</evidence>
<dbReference type="OrthoDB" id="419694at2759"/>
<dbReference type="GO" id="GO:0006388">
    <property type="term" value="P:tRNA splicing, via endonucleolytic cleavage and ligation"/>
    <property type="evidence" value="ECO:0007669"/>
    <property type="project" value="TreeGrafter"/>
</dbReference>
<organism evidence="5">
    <name type="scientific">Camponotus floridanus</name>
    <name type="common">Florida carpenter ant</name>
    <dbReference type="NCBI Taxonomy" id="104421"/>
    <lineage>
        <taxon>Eukaryota</taxon>
        <taxon>Metazoa</taxon>
        <taxon>Ecdysozoa</taxon>
        <taxon>Arthropoda</taxon>
        <taxon>Hexapoda</taxon>
        <taxon>Insecta</taxon>
        <taxon>Pterygota</taxon>
        <taxon>Neoptera</taxon>
        <taxon>Endopterygota</taxon>
        <taxon>Hymenoptera</taxon>
        <taxon>Apocrita</taxon>
        <taxon>Aculeata</taxon>
        <taxon>Formicoidea</taxon>
        <taxon>Formicidae</taxon>
        <taxon>Formicinae</taxon>
        <taxon>Camponotus</taxon>
    </lineage>
</organism>
<name>E2AD90_CAMFO</name>
<protein>
    <submittedName>
        <fullName evidence="4">Putative tRNA 2'-phosphotransferase</fullName>
    </submittedName>
</protein>
<evidence type="ECO:0000313" key="5">
    <source>
        <dbReference type="Proteomes" id="UP000000311"/>
    </source>
</evidence>
<evidence type="ECO:0000256" key="2">
    <source>
        <dbReference type="ARBA" id="ARBA00022679"/>
    </source>
</evidence>
<keyword evidence="3" id="KW-0520">NAD</keyword>
<dbReference type="PANTHER" id="PTHR12684">
    <property type="entry name" value="PUTATIVE PHOSPHOTRANSFERASE"/>
    <property type="match status" value="1"/>
</dbReference>
<evidence type="ECO:0000313" key="4">
    <source>
        <dbReference type="EMBL" id="EFN68605.1"/>
    </source>
</evidence>
<dbReference type="GO" id="GO:0000215">
    <property type="term" value="F:tRNA 2'-phosphotransferase activity"/>
    <property type="evidence" value="ECO:0007669"/>
    <property type="project" value="TreeGrafter"/>
</dbReference>
<dbReference type="AlphaFoldDB" id="E2AD90"/>
<dbReference type="PANTHER" id="PTHR12684:SF2">
    <property type="entry name" value="TRNA 2'-PHOSPHOTRANSFERASE 1"/>
    <property type="match status" value="1"/>
</dbReference>
<dbReference type="SUPFAM" id="SSF56399">
    <property type="entry name" value="ADP-ribosylation"/>
    <property type="match status" value="1"/>
</dbReference>
<gene>
    <name evidence="4" type="ORF">EAG_14040</name>
</gene>
<reference evidence="4 5" key="1">
    <citation type="journal article" date="2010" name="Science">
        <title>Genomic comparison of the ants Camponotus floridanus and Harpegnathos saltator.</title>
        <authorList>
            <person name="Bonasio R."/>
            <person name="Zhang G."/>
            <person name="Ye C."/>
            <person name="Mutti N.S."/>
            <person name="Fang X."/>
            <person name="Qin N."/>
            <person name="Donahue G."/>
            <person name="Yang P."/>
            <person name="Li Q."/>
            <person name="Li C."/>
            <person name="Zhang P."/>
            <person name="Huang Z."/>
            <person name="Berger S.L."/>
            <person name="Reinberg D."/>
            <person name="Wang J."/>
            <person name="Liebig J."/>
        </authorList>
    </citation>
    <scope>NUCLEOTIDE SEQUENCE [LARGE SCALE GENOMIC DNA]</scope>
    <source>
        <strain evidence="5">C129</strain>
    </source>
</reference>
<keyword evidence="2 4" id="KW-0808">Transferase</keyword>
<evidence type="ECO:0000256" key="3">
    <source>
        <dbReference type="ARBA" id="ARBA00023027"/>
    </source>
</evidence>
<comment type="similarity">
    <text evidence="1">Belongs to the KptA/TPT1 family.</text>
</comment>
<accession>E2AD90</accession>
<dbReference type="Pfam" id="PF01885">
    <property type="entry name" value="PTS_2-RNA"/>
    <property type="match status" value="1"/>
</dbReference>
<dbReference type="Proteomes" id="UP000000311">
    <property type="component" value="Unassembled WGS sequence"/>
</dbReference>
<dbReference type="InterPro" id="IPR042081">
    <property type="entry name" value="RNA_2'-PTrans_C"/>
</dbReference>
<proteinExistence type="inferred from homology"/>
<dbReference type="EMBL" id="GL438685">
    <property type="protein sequence ID" value="EFN68605.1"/>
    <property type="molecule type" value="Genomic_DNA"/>
</dbReference>
<sequence length="76" mass="8803">MKRNHIHFAKGLNFINGLRQSAELFIYINFEKAKKDLIFLESENGVILCTGNLKGFVETKYFLRVITKYGQALSFD</sequence>
<dbReference type="InterPro" id="IPR002745">
    <property type="entry name" value="Ptrans_KptA/Tpt1"/>
</dbReference>
<dbReference type="STRING" id="104421.E2AD90"/>
<dbReference type="Gene3D" id="3.20.170.30">
    <property type="match status" value="1"/>
</dbReference>